<feature type="region of interest" description="Disordered" evidence="2">
    <location>
        <begin position="1046"/>
        <end position="1068"/>
    </location>
</feature>
<keyword evidence="1" id="KW-0067">ATP-binding</keyword>
<evidence type="ECO:0000259" key="3">
    <source>
        <dbReference type="Pfam" id="PF13086"/>
    </source>
</evidence>
<dbReference type="InterPro" id="IPR047187">
    <property type="entry name" value="SF1_C_Upf1"/>
</dbReference>
<protein>
    <submittedName>
        <fullName evidence="6">Uncharacterized protein</fullName>
    </submittedName>
</protein>
<dbReference type="InterPro" id="IPR045055">
    <property type="entry name" value="DNA2/NAM7-like"/>
</dbReference>
<evidence type="ECO:0000259" key="5">
    <source>
        <dbReference type="Pfam" id="PF25396"/>
    </source>
</evidence>
<evidence type="ECO:0000256" key="2">
    <source>
        <dbReference type="SAM" id="MobiDB-lite"/>
    </source>
</evidence>
<dbReference type="GO" id="GO:0031048">
    <property type="term" value="P:regulatory ncRNA-mediated heterochromatin formation"/>
    <property type="evidence" value="ECO:0007669"/>
    <property type="project" value="TreeGrafter"/>
</dbReference>
<dbReference type="EMBL" id="JAVFHQ010000023">
    <property type="protein sequence ID" value="KAK4544709.1"/>
    <property type="molecule type" value="Genomic_DNA"/>
</dbReference>
<evidence type="ECO:0000313" key="6">
    <source>
        <dbReference type="EMBL" id="KAK4544709.1"/>
    </source>
</evidence>
<feature type="compositionally biased region" description="Polar residues" evidence="2">
    <location>
        <begin position="1055"/>
        <end position="1065"/>
    </location>
</feature>
<comment type="caution">
    <text evidence="6">The sequence shown here is derived from an EMBL/GenBank/DDBJ whole genome shotgun (WGS) entry which is preliminary data.</text>
</comment>
<dbReference type="SUPFAM" id="SSF52540">
    <property type="entry name" value="P-loop containing nucleoside triphosphate hydrolases"/>
    <property type="match status" value="1"/>
</dbReference>
<dbReference type="GO" id="GO:0031380">
    <property type="term" value="C:nuclear RNA-directed RNA polymerase complex"/>
    <property type="evidence" value="ECO:0007669"/>
    <property type="project" value="TreeGrafter"/>
</dbReference>
<evidence type="ECO:0000313" key="7">
    <source>
        <dbReference type="Proteomes" id="UP001324427"/>
    </source>
</evidence>
<sequence length="1161" mass="129771">MNEHIAERFGRSRNGVRTETEEVQVWIKPQKLNANIRQYFDDAKRPVDGGSWLDRPEIPSSGEVLDTDTGSATSSDIVEIVPNRPQGAWESKEAYLGAQYELLREDAVRPLRQAIGKVRADPTANEDAFNGTIGIYEKVHICAITCSTRGIALRVTFSLQRAGKKVLWEQSKRLISGSLVVLTPADDAFKTKAIVATVAARPLQGLQQNPPEIDLFITRPEEMELDPAMEFVMVEERTGFYEADRHTLLALQKMMREPFPLADHIVGAQTTIPAPTYVQQHPKADMTSVLRDNKHETYENVDMLKQWPKQPSCDLDASQLAALRRILTKRLAIIQGPPGTGKTHVSVEAIKVMIANRKPGDPPIIVACQTNHAVDQLLRHVALFEPNFVRLGGRSKDKDVIKKRTLYEVKNQTSEQALAGCMKQNARRKMKLLEKEFALLLSPIKPEKTPLDFRMLEKLGLLSQKQADSLESGASEWVQDKLSDPNEARSSPFNVWLGKALVTVPLKQLPEEFGFDFEEADLAFEQLKELEAENAAKDDEDFETLTGPTLTLADNFTCRKVTGMTEGTVKDALKQQDMWKIPEAVRGAIYRHLQTEAKKHILTGFREKAKIFNEQAAHRRTGLWEEHETILKAQKVVGMTTTGFSKYRGLIAALQPKIILIEEAAETLEAPVTVACVPSLQHLILVGDHKQLRPHCHVKAHEDKPYYFNVSLFERMVNNRVEYNTLSKQRRMILEIRRILYPIYGNLIKDHPSVLDPAKRPNVPGMGGVNSFFFTHQRPEQRDDHMSAFNPEESEMIVGFVEYLVYNGMDTDDITVLTFYNGQRKRILSDLRKAVSLTNRKFNVVTVDSYQGEENKVVLLSLVRSNDKDQIGFLNTDNRVCVALSRAQCGLYIFGNGMLLYEHETSPNPKHKTTWQKIIDIIAGVKHKSERPKIEPISRIGEKLPVRCSNHNEEVLIKEPGDWEKIHGGCHEKCKGRLPCGHACELNCHPFEHDKINCHQPCGKSLPCGHGTCAGACGDVCSCKTCTKSKTVVAQITNMPSHQPFDGQERLSHASHASSNSQEWKSPQKAAVVDTGTLLDFGEPAEVVTEGLKQLSFGLDGNVSQPSSSRSASTVGDAVVVGDGKRVKWTETFASGAAVAVPVEEGKPVKDWAREEGSLLD</sequence>
<dbReference type="InterPro" id="IPR041677">
    <property type="entry name" value="DNA2/NAM7_AAA_11"/>
</dbReference>
<dbReference type="InterPro" id="IPR041679">
    <property type="entry name" value="DNA2/NAM7-like_C"/>
</dbReference>
<proteinExistence type="predicted"/>
<dbReference type="GO" id="GO:0004386">
    <property type="term" value="F:helicase activity"/>
    <property type="evidence" value="ECO:0007669"/>
    <property type="project" value="InterPro"/>
</dbReference>
<organism evidence="6 7">
    <name type="scientific">Oleoguttula mirabilis</name>
    <dbReference type="NCBI Taxonomy" id="1507867"/>
    <lineage>
        <taxon>Eukaryota</taxon>
        <taxon>Fungi</taxon>
        <taxon>Dikarya</taxon>
        <taxon>Ascomycota</taxon>
        <taxon>Pezizomycotina</taxon>
        <taxon>Dothideomycetes</taxon>
        <taxon>Dothideomycetidae</taxon>
        <taxon>Mycosphaerellales</taxon>
        <taxon>Teratosphaeriaceae</taxon>
        <taxon>Oleoguttula</taxon>
    </lineage>
</organism>
<dbReference type="AlphaFoldDB" id="A0AAV9JIH3"/>
<dbReference type="PANTHER" id="PTHR10887:SF341">
    <property type="entry name" value="NFX1-TYPE ZINC FINGER-CONTAINING PROTEIN 1"/>
    <property type="match status" value="1"/>
</dbReference>
<dbReference type="Gene3D" id="3.40.50.300">
    <property type="entry name" value="P-loop containing nucleotide triphosphate hydrolases"/>
    <property type="match status" value="3"/>
</dbReference>
<dbReference type="PANTHER" id="PTHR10887">
    <property type="entry name" value="DNA2/NAM7 HELICASE FAMILY"/>
    <property type="match status" value="1"/>
</dbReference>
<dbReference type="Pfam" id="PF25396">
    <property type="entry name" value="ZNFX1"/>
    <property type="match status" value="1"/>
</dbReference>
<accession>A0AAV9JIH3</accession>
<keyword evidence="1" id="KW-0547">Nucleotide-binding</keyword>
<keyword evidence="1" id="KW-0347">Helicase</keyword>
<keyword evidence="7" id="KW-1185">Reference proteome</keyword>
<keyword evidence="1" id="KW-0378">Hydrolase</keyword>
<dbReference type="CDD" id="cd06008">
    <property type="entry name" value="NF-X1-zinc-finger"/>
    <property type="match status" value="1"/>
</dbReference>
<feature type="domain" description="ZNFX1" evidence="5">
    <location>
        <begin position="131"/>
        <end position="236"/>
    </location>
</feature>
<evidence type="ECO:0000256" key="1">
    <source>
        <dbReference type="ARBA" id="ARBA00022806"/>
    </source>
</evidence>
<dbReference type="Proteomes" id="UP001324427">
    <property type="component" value="Unassembled WGS sequence"/>
</dbReference>
<feature type="domain" description="DNA2/NAM7 helicase-like C-terminal" evidence="4">
    <location>
        <begin position="709"/>
        <end position="896"/>
    </location>
</feature>
<evidence type="ECO:0000259" key="4">
    <source>
        <dbReference type="Pfam" id="PF13087"/>
    </source>
</evidence>
<feature type="region of interest" description="Disordered" evidence="2">
    <location>
        <begin position="50"/>
        <end position="73"/>
    </location>
</feature>
<dbReference type="InterPro" id="IPR057373">
    <property type="entry name" value="ZNFX1"/>
</dbReference>
<gene>
    <name evidence="6" type="ORF">LTR36_003958</name>
</gene>
<dbReference type="InterPro" id="IPR027417">
    <property type="entry name" value="P-loop_NTPase"/>
</dbReference>
<feature type="domain" description="DNA2/NAM7 helicase helicase" evidence="3">
    <location>
        <begin position="315"/>
        <end position="696"/>
    </location>
</feature>
<dbReference type="Pfam" id="PF13087">
    <property type="entry name" value="AAA_12"/>
    <property type="match status" value="1"/>
</dbReference>
<dbReference type="Pfam" id="PF13086">
    <property type="entry name" value="AAA_11"/>
    <property type="match status" value="1"/>
</dbReference>
<reference evidence="6 7" key="1">
    <citation type="submission" date="2021-11" db="EMBL/GenBank/DDBJ databases">
        <title>Black yeast isolated from Biological Soil Crust.</title>
        <authorList>
            <person name="Kurbessoian T."/>
        </authorList>
    </citation>
    <scope>NUCLEOTIDE SEQUENCE [LARGE SCALE GENOMIC DNA]</scope>
    <source>
        <strain evidence="6 7">CCFEE 5522</strain>
    </source>
</reference>
<dbReference type="CDD" id="cd18808">
    <property type="entry name" value="SF1_C_Upf1"/>
    <property type="match status" value="1"/>
</dbReference>
<name>A0AAV9JIH3_9PEZI</name>